<gene>
    <name evidence="2" type="ORF">CINCED_3A023683</name>
</gene>
<evidence type="ECO:0000313" key="3">
    <source>
        <dbReference type="Proteomes" id="UP000325440"/>
    </source>
</evidence>
<dbReference type="GO" id="GO:0016192">
    <property type="term" value="P:vesicle-mediated transport"/>
    <property type="evidence" value="ECO:0007669"/>
    <property type="project" value="InterPro"/>
</dbReference>
<name>A0A5E4M3P0_9HEMI</name>
<dbReference type="InterPro" id="IPR001619">
    <property type="entry name" value="Sec1-like"/>
</dbReference>
<accession>A0A5E4M3P0</accession>
<dbReference type="SUPFAM" id="SSF56815">
    <property type="entry name" value="Sec1/munc18-like (SM) proteins"/>
    <property type="match status" value="1"/>
</dbReference>
<reference evidence="2 3" key="1">
    <citation type="submission" date="2019-08" db="EMBL/GenBank/DDBJ databases">
        <authorList>
            <person name="Alioto T."/>
            <person name="Alioto T."/>
            <person name="Gomez Garrido J."/>
        </authorList>
    </citation>
    <scope>NUCLEOTIDE SEQUENCE [LARGE SCALE GENOMIC DNA]</scope>
</reference>
<dbReference type="InterPro" id="IPR036045">
    <property type="entry name" value="Sec1-like_sf"/>
</dbReference>
<dbReference type="Pfam" id="PF00995">
    <property type="entry name" value="Sec1"/>
    <property type="match status" value="1"/>
</dbReference>
<dbReference type="OrthoDB" id="2228at2759"/>
<dbReference type="Gene3D" id="3.40.50.2060">
    <property type="match status" value="1"/>
</dbReference>
<dbReference type="Proteomes" id="UP000325440">
    <property type="component" value="Unassembled WGS sequence"/>
</dbReference>
<comment type="similarity">
    <text evidence="1">Belongs to the STXBP/unc-18/SEC1 family.</text>
</comment>
<dbReference type="EMBL" id="CABPRJ010000011">
    <property type="protein sequence ID" value="VVC25340.1"/>
    <property type="molecule type" value="Genomic_DNA"/>
</dbReference>
<evidence type="ECO:0000256" key="1">
    <source>
        <dbReference type="ARBA" id="ARBA00009884"/>
    </source>
</evidence>
<dbReference type="InterPro" id="IPR043154">
    <property type="entry name" value="Sec-1-like_dom1"/>
</dbReference>
<dbReference type="AlphaFoldDB" id="A0A5E4M3P0"/>
<proteinExistence type="inferred from homology"/>
<evidence type="ECO:0000313" key="2">
    <source>
        <dbReference type="EMBL" id="VVC25340.1"/>
    </source>
</evidence>
<keyword evidence="3" id="KW-1185">Reference proteome</keyword>
<protein>
    <submittedName>
        <fullName evidence="2">Sec1-like protein</fullName>
    </submittedName>
</protein>
<organism evidence="2 3">
    <name type="scientific">Cinara cedri</name>
    <dbReference type="NCBI Taxonomy" id="506608"/>
    <lineage>
        <taxon>Eukaryota</taxon>
        <taxon>Metazoa</taxon>
        <taxon>Ecdysozoa</taxon>
        <taxon>Arthropoda</taxon>
        <taxon>Hexapoda</taxon>
        <taxon>Insecta</taxon>
        <taxon>Pterygota</taxon>
        <taxon>Neoptera</taxon>
        <taxon>Paraneoptera</taxon>
        <taxon>Hemiptera</taxon>
        <taxon>Sternorrhyncha</taxon>
        <taxon>Aphidomorpha</taxon>
        <taxon>Aphidoidea</taxon>
        <taxon>Aphididae</taxon>
        <taxon>Lachninae</taxon>
        <taxon>Cinara</taxon>
    </lineage>
</organism>
<dbReference type="PANTHER" id="PTHR11679">
    <property type="entry name" value="VESICLE PROTEIN SORTING-ASSOCIATED"/>
    <property type="match status" value="1"/>
</dbReference>
<sequence>MWRSKTKSNTGLKAVVRQIIINDVIKPNSIQKGTDNKNHRVLVVDQLGTKILSSCCSMCDICDEGIILVEDLFKAREQLNAYEAVYFITPNETSINALMDDFSNKKKLMYKAAHVFSLNCHDMFQTHYNPLHRKNIRSKINHIAQQIATVCLSLGEYPSVRYRSYYDSTVLLAQAVQAKLDAYRVDYPSIGQGLGKTRSQLIVLDRGFDCMSPILHELTYQSMVCDNLSITDNVYK</sequence>